<proteinExistence type="predicted"/>
<evidence type="ECO:0000313" key="2">
    <source>
        <dbReference type="EMBL" id="NHR08108.1"/>
    </source>
</evidence>
<comment type="caution">
    <text evidence="2">The sequence shown here is derived from an EMBL/GenBank/DDBJ whole genome shotgun (WGS) entry which is preliminary data.</text>
</comment>
<reference evidence="2 3" key="1">
    <citation type="submission" date="2020-03" db="EMBL/GenBank/DDBJ databases">
        <title>Draft genome sequence of environmentally isolated cultures.</title>
        <authorList>
            <person name="Wilson H.S."/>
            <person name="De Leon M.E."/>
        </authorList>
    </citation>
    <scope>NUCLEOTIDE SEQUENCE [LARGE SCALE GENOMIC DNA]</scope>
    <source>
        <strain evidence="2 3">HSC-31F16</strain>
    </source>
</reference>
<evidence type="ECO:0000256" key="1">
    <source>
        <dbReference type="SAM" id="Coils"/>
    </source>
</evidence>
<keyword evidence="3" id="KW-1185">Reference proteome</keyword>
<evidence type="ECO:0008006" key="4">
    <source>
        <dbReference type="Google" id="ProtNLM"/>
    </source>
</evidence>
<dbReference type="EMBL" id="JAAOMA010000049">
    <property type="protein sequence ID" value="NHR08108.1"/>
    <property type="molecule type" value="Genomic_DNA"/>
</dbReference>
<dbReference type="Proteomes" id="UP001515641">
    <property type="component" value="Unassembled WGS sequence"/>
</dbReference>
<name>A0ABX0LAM3_9NEIS</name>
<protein>
    <recommendedName>
        <fullName evidence="4">Transposase</fullName>
    </recommendedName>
</protein>
<organism evidence="2 3">
    <name type="scientific">Chromobacterium fluminis</name>
    <dbReference type="NCBI Taxonomy" id="3044269"/>
    <lineage>
        <taxon>Bacteria</taxon>
        <taxon>Pseudomonadati</taxon>
        <taxon>Pseudomonadota</taxon>
        <taxon>Betaproteobacteria</taxon>
        <taxon>Neisseriales</taxon>
        <taxon>Chromobacteriaceae</taxon>
        <taxon>Chromobacterium</taxon>
    </lineage>
</organism>
<evidence type="ECO:0000313" key="3">
    <source>
        <dbReference type="Proteomes" id="UP001515641"/>
    </source>
</evidence>
<keyword evidence="1" id="KW-0175">Coiled coil</keyword>
<dbReference type="RefSeq" id="WP_166453811.1">
    <property type="nucleotide sequence ID" value="NZ_JAAOMA010000049.1"/>
</dbReference>
<sequence length="68" mass="7545">MEKPKMSPTECAAMAGHHAYMEIAGNMNRAERRTAHGKLVVAQARIAQLEAENNALKLHLETEQYANP</sequence>
<accession>A0ABX0LAM3</accession>
<feature type="coiled-coil region" evidence="1">
    <location>
        <begin position="39"/>
        <end position="66"/>
    </location>
</feature>
<gene>
    <name evidence="2" type="ORF">HA052_23230</name>
</gene>